<dbReference type="InterPro" id="IPR026275">
    <property type="entry name" value="Glyoxalase/dOase/EhpR"/>
</dbReference>
<dbReference type="AlphaFoldDB" id="A0A4Q2SAB8"/>
<dbReference type="PANTHER" id="PTHR36503">
    <property type="entry name" value="BLR2520 PROTEIN"/>
    <property type="match status" value="1"/>
</dbReference>
<dbReference type="PANTHER" id="PTHR36503:SF1">
    <property type="entry name" value="BLR2520 PROTEIN"/>
    <property type="match status" value="1"/>
</dbReference>
<keyword evidence="3" id="KW-1185">Reference proteome</keyword>
<dbReference type="Proteomes" id="UP000291088">
    <property type="component" value="Unassembled WGS sequence"/>
</dbReference>
<reference evidence="2 3" key="1">
    <citation type="submission" date="2019-01" db="EMBL/GenBank/DDBJ databases">
        <authorList>
            <person name="Deng T."/>
        </authorList>
    </citation>
    <scope>NUCLEOTIDE SEQUENCE [LARGE SCALE GENOMIC DNA]</scope>
    <source>
        <strain evidence="2 3">F8825</strain>
    </source>
</reference>
<dbReference type="InterPro" id="IPR037523">
    <property type="entry name" value="VOC_core"/>
</dbReference>
<protein>
    <recommendedName>
        <fullName evidence="1">VOC domain-containing protein</fullName>
    </recommendedName>
</protein>
<dbReference type="SUPFAM" id="SSF54593">
    <property type="entry name" value="Glyoxalase/Bleomycin resistance protein/Dihydroxybiphenyl dioxygenase"/>
    <property type="match status" value="1"/>
</dbReference>
<feature type="domain" description="VOC" evidence="1">
    <location>
        <begin position="3"/>
        <end position="120"/>
    </location>
</feature>
<evidence type="ECO:0000313" key="2">
    <source>
        <dbReference type="EMBL" id="RYB97984.1"/>
    </source>
</evidence>
<dbReference type="PIRSF" id="PIRSF039020">
    <property type="entry name" value="EhpR"/>
    <property type="match status" value="1"/>
</dbReference>
<evidence type="ECO:0000259" key="1">
    <source>
        <dbReference type="PROSITE" id="PS51819"/>
    </source>
</evidence>
<dbReference type="Gene3D" id="3.30.720.110">
    <property type="match status" value="1"/>
</dbReference>
<dbReference type="Pfam" id="PF00903">
    <property type="entry name" value="Glyoxalase"/>
    <property type="match status" value="1"/>
</dbReference>
<comment type="caution">
    <text evidence="2">The sequence shown here is derived from an EMBL/GenBank/DDBJ whole genome shotgun (WGS) entry which is preliminary data.</text>
</comment>
<name>A0A4Q2SAB8_9HYPH</name>
<organism evidence="2 3">
    <name type="scientific">Ciceribacter ferrooxidans</name>
    <dbReference type="NCBI Taxonomy" id="2509717"/>
    <lineage>
        <taxon>Bacteria</taxon>
        <taxon>Pseudomonadati</taxon>
        <taxon>Pseudomonadota</taxon>
        <taxon>Alphaproteobacteria</taxon>
        <taxon>Hyphomicrobiales</taxon>
        <taxon>Rhizobiaceae</taxon>
        <taxon>Ciceribacter</taxon>
    </lineage>
</organism>
<dbReference type="InterPro" id="IPR004360">
    <property type="entry name" value="Glyas_Fos-R_dOase_dom"/>
</dbReference>
<dbReference type="PROSITE" id="PS51819">
    <property type="entry name" value="VOC"/>
    <property type="match status" value="1"/>
</dbReference>
<dbReference type="RefSeq" id="WP_129334322.1">
    <property type="nucleotide sequence ID" value="NZ_SDVB01000380.1"/>
</dbReference>
<dbReference type="InterPro" id="IPR029068">
    <property type="entry name" value="Glyas_Bleomycin-R_OHBP_Dase"/>
</dbReference>
<evidence type="ECO:0000313" key="3">
    <source>
        <dbReference type="Proteomes" id="UP000291088"/>
    </source>
</evidence>
<dbReference type="Gene3D" id="3.30.720.120">
    <property type="match status" value="1"/>
</dbReference>
<dbReference type="OrthoDB" id="9806945at2"/>
<proteinExistence type="predicted"/>
<gene>
    <name evidence="2" type="ORF">EUU22_23125</name>
</gene>
<dbReference type="EMBL" id="SDVB01000380">
    <property type="protein sequence ID" value="RYB97984.1"/>
    <property type="molecule type" value="Genomic_DNA"/>
</dbReference>
<sequence>MTARAYALLYVANPMKSAEFYGRLLGKAPFEAHPTFVSFEINDGLLLGLWSTSSTDISSPTPAGGSEVGLVVATPADVDRRFEEWKRAGATILNEPADMVFGRTFLAADPDGHRLRVFNEGDAS</sequence>
<accession>A0A4Q2SAB8</accession>